<sequence length="284" mass="32305">MDGKRSDADDAADAAEKGHELSEETSRKVATDIGFESRHLVITTHFKDVPDNDIPEENRSKKQDLTWFCKVCDMKIMEEKIIHFRTSEHKEKKKWQRPYCDVCDLWFRHPRQLVQHVKAPKHKSMAQTFENDEETNSIQSTLNNTETSADKEIKTEVVEKVTNADKSDSSDGTKRKTSVDTEEPEESVKLDIPHIIPVTGYYCDACCDFFFDEGSTLNHIKTESHRVKVKNGSSKASEANKTSAPKAAKRKCKPINGATPKPAKIPNKTSTKPLDWNFVIPKRK</sequence>
<dbReference type="InterPro" id="IPR026811">
    <property type="entry name" value="CIZ1"/>
</dbReference>
<reference evidence="3" key="3">
    <citation type="submission" date="2025-09" db="UniProtKB">
        <authorList>
            <consortium name="Ensembl"/>
        </authorList>
    </citation>
    <scope>IDENTIFICATION</scope>
</reference>
<dbReference type="InParanoid" id="H2YU95"/>
<accession>H2YU95</accession>
<protein>
    <recommendedName>
        <fullName evidence="2">C2H2-type domain-containing protein</fullName>
    </recommendedName>
</protein>
<dbReference type="PROSITE" id="PS00028">
    <property type="entry name" value="ZINC_FINGER_C2H2_1"/>
    <property type="match status" value="2"/>
</dbReference>
<dbReference type="Proteomes" id="UP000007875">
    <property type="component" value="Unassembled WGS sequence"/>
</dbReference>
<dbReference type="SUPFAM" id="SSF57667">
    <property type="entry name" value="beta-beta-alpha zinc fingers"/>
    <property type="match status" value="2"/>
</dbReference>
<dbReference type="Pfam" id="PF12874">
    <property type="entry name" value="zf-met"/>
    <property type="match status" value="1"/>
</dbReference>
<keyword evidence="4" id="KW-1185">Reference proteome</keyword>
<dbReference type="GO" id="GO:0008270">
    <property type="term" value="F:zinc ion binding"/>
    <property type="evidence" value="ECO:0007669"/>
    <property type="project" value="InterPro"/>
</dbReference>
<feature type="region of interest" description="Disordered" evidence="1">
    <location>
        <begin position="229"/>
        <end position="284"/>
    </location>
</feature>
<dbReference type="PANTHER" id="PTHR15491">
    <property type="match status" value="1"/>
</dbReference>
<dbReference type="AlphaFoldDB" id="H2YU95"/>
<evidence type="ECO:0000259" key="2">
    <source>
        <dbReference type="PROSITE" id="PS00028"/>
    </source>
</evidence>
<dbReference type="GO" id="GO:0005634">
    <property type="term" value="C:nucleus"/>
    <property type="evidence" value="ECO:0007669"/>
    <property type="project" value="TreeGrafter"/>
</dbReference>
<proteinExistence type="predicted"/>
<feature type="region of interest" description="Disordered" evidence="1">
    <location>
        <begin position="127"/>
        <end position="187"/>
    </location>
</feature>
<dbReference type="Gene3D" id="3.30.160.60">
    <property type="entry name" value="Classic Zinc Finger"/>
    <property type="match status" value="1"/>
</dbReference>
<dbReference type="Ensembl" id="ENSCSAVT00000009019.1">
    <property type="protein sequence ID" value="ENSCSAVP00000008905.1"/>
    <property type="gene ID" value="ENSCSAVG00000005280.1"/>
</dbReference>
<dbReference type="InterPro" id="IPR036236">
    <property type="entry name" value="Znf_C2H2_sf"/>
</dbReference>
<organism evidence="3 4">
    <name type="scientific">Ciona savignyi</name>
    <name type="common">Pacific transparent sea squirt</name>
    <dbReference type="NCBI Taxonomy" id="51511"/>
    <lineage>
        <taxon>Eukaryota</taxon>
        <taxon>Metazoa</taxon>
        <taxon>Chordata</taxon>
        <taxon>Tunicata</taxon>
        <taxon>Ascidiacea</taxon>
        <taxon>Phlebobranchia</taxon>
        <taxon>Cionidae</taxon>
        <taxon>Ciona</taxon>
    </lineage>
</organism>
<feature type="domain" description="C2H2-type" evidence="2">
    <location>
        <begin position="100"/>
        <end position="122"/>
    </location>
</feature>
<dbReference type="InterPro" id="IPR003604">
    <property type="entry name" value="Matrin/U1-like-C_Znf_C2H2"/>
</dbReference>
<feature type="compositionally biased region" description="Polar residues" evidence="1">
    <location>
        <begin position="231"/>
        <end position="243"/>
    </location>
</feature>
<dbReference type="PANTHER" id="PTHR15491:SF9">
    <property type="entry name" value="CIP1-INTERACTING ZINC FINGER PROTEIN"/>
    <property type="match status" value="1"/>
</dbReference>
<dbReference type="InterPro" id="IPR013087">
    <property type="entry name" value="Znf_C2H2_type"/>
</dbReference>
<dbReference type="SMART" id="SM00451">
    <property type="entry name" value="ZnF_U1"/>
    <property type="match status" value="2"/>
</dbReference>
<reference evidence="4" key="1">
    <citation type="submission" date="2003-08" db="EMBL/GenBank/DDBJ databases">
        <authorList>
            <person name="Birren B."/>
            <person name="Nusbaum C."/>
            <person name="Abebe A."/>
            <person name="Abouelleil A."/>
            <person name="Adekoya E."/>
            <person name="Ait-zahra M."/>
            <person name="Allen N."/>
            <person name="Allen T."/>
            <person name="An P."/>
            <person name="Anderson M."/>
            <person name="Anderson S."/>
            <person name="Arachchi H."/>
            <person name="Armbruster J."/>
            <person name="Bachantsang P."/>
            <person name="Baldwin J."/>
            <person name="Barry A."/>
            <person name="Bayul T."/>
            <person name="Blitshsteyn B."/>
            <person name="Bloom T."/>
            <person name="Blye J."/>
            <person name="Boguslavskiy L."/>
            <person name="Borowsky M."/>
            <person name="Boukhgalter B."/>
            <person name="Brunache A."/>
            <person name="Butler J."/>
            <person name="Calixte N."/>
            <person name="Calvo S."/>
            <person name="Camarata J."/>
            <person name="Campo K."/>
            <person name="Chang J."/>
            <person name="Cheshatsang Y."/>
            <person name="Citroen M."/>
            <person name="Collymore A."/>
            <person name="Considine T."/>
            <person name="Cook A."/>
            <person name="Cooke P."/>
            <person name="Corum B."/>
            <person name="Cuomo C."/>
            <person name="David R."/>
            <person name="Dawoe T."/>
            <person name="Degray S."/>
            <person name="Dodge S."/>
            <person name="Dooley K."/>
            <person name="Dorje P."/>
            <person name="Dorjee K."/>
            <person name="Dorris L."/>
            <person name="Duffey N."/>
            <person name="Dupes A."/>
            <person name="Elkins T."/>
            <person name="Engels R."/>
            <person name="Erickson J."/>
            <person name="Farina A."/>
            <person name="Faro S."/>
            <person name="Ferreira P."/>
            <person name="Fischer H."/>
            <person name="Fitzgerald M."/>
            <person name="Foley K."/>
            <person name="Gage D."/>
            <person name="Galagan J."/>
            <person name="Gearin G."/>
            <person name="Gnerre S."/>
            <person name="Gnirke A."/>
            <person name="Goyette A."/>
            <person name="Graham J."/>
            <person name="Grandbois E."/>
            <person name="Gyaltsen K."/>
            <person name="Hafez N."/>
            <person name="Hagopian D."/>
            <person name="Hagos B."/>
            <person name="Hall J."/>
            <person name="Hatcher B."/>
            <person name="Heller A."/>
            <person name="Higgins H."/>
            <person name="Honan T."/>
            <person name="Horn A."/>
            <person name="Houde N."/>
            <person name="Hughes L."/>
            <person name="Hulme W."/>
            <person name="Husby E."/>
            <person name="Iliev I."/>
            <person name="Jaffe D."/>
            <person name="Jones C."/>
            <person name="Kamal M."/>
            <person name="Kamat A."/>
            <person name="Kamvysselis M."/>
            <person name="Karlsson E."/>
            <person name="Kells C."/>
            <person name="Kieu A."/>
            <person name="Kisner P."/>
            <person name="Kodira C."/>
            <person name="Kulbokas E."/>
            <person name="Labutti K."/>
            <person name="Lama D."/>
            <person name="Landers T."/>
            <person name="Leger J."/>
            <person name="Levine S."/>
            <person name="Lewis D."/>
            <person name="Lewis T."/>
            <person name="Lindblad-toh K."/>
            <person name="Liu X."/>
            <person name="Lokyitsang T."/>
            <person name="Lokyitsang Y."/>
            <person name="Lucien O."/>
            <person name="Lui A."/>
            <person name="Ma L.J."/>
            <person name="Mabbitt R."/>
            <person name="Macdonald J."/>
            <person name="Maclean C."/>
            <person name="Major J."/>
            <person name="Manning J."/>
            <person name="Marabella R."/>
            <person name="Maru K."/>
            <person name="Matthews C."/>
            <person name="Mauceli E."/>
            <person name="Mccarthy M."/>
            <person name="Mcdonough S."/>
            <person name="Mcghee T."/>
            <person name="Meldrim J."/>
            <person name="Meneus L."/>
            <person name="Mesirov J."/>
            <person name="Mihalev A."/>
            <person name="Mihova T."/>
            <person name="Mikkelsen T."/>
            <person name="Mlenga V."/>
            <person name="Moru K."/>
            <person name="Mozes J."/>
            <person name="Mulrain L."/>
            <person name="Munson G."/>
            <person name="Naylor J."/>
            <person name="Newes C."/>
            <person name="Nguyen C."/>
            <person name="Nguyen N."/>
            <person name="Nguyen T."/>
            <person name="Nicol R."/>
            <person name="Nielsen C."/>
            <person name="Nizzari M."/>
            <person name="Norbu C."/>
            <person name="Norbu N."/>
            <person name="O'donnell P."/>
            <person name="Okoawo O."/>
            <person name="O'leary S."/>
            <person name="Omotosho B."/>
            <person name="O'neill K."/>
            <person name="Osman S."/>
            <person name="Parker S."/>
            <person name="Perrin D."/>
            <person name="Phunkhang P."/>
            <person name="Piqani B."/>
            <person name="Purcell S."/>
            <person name="Rachupka T."/>
            <person name="Ramasamy U."/>
            <person name="Rameau R."/>
            <person name="Ray V."/>
            <person name="Raymond C."/>
            <person name="Retta R."/>
            <person name="Richardson S."/>
            <person name="Rise C."/>
            <person name="Rodriguez J."/>
            <person name="Rogers J."/>
            <person name="Rogov P."/>
            <person name="Rutman M."/>
            <person name="Schupbach R."/>
            <person name="Seaman C."/>
            <person name="Settipalli S."/>
            <person name="Sharpe T."/>
            <person name="Sheridan J."/>
            <person name="Sherpa N."/>
            <person name="Shi J."/>
            <person name="Smirnov S."/>
            <person name="Smith C."/>
            <person name="Sougnez C."/>
            <person name="Spencer B."/>
            <person name="Stalker J."/>
            <person name="Stange-thomann N."/>
            <person name="Stavropoulos S."/>
            <person name="Stetson K."/>
            <person name="Stone C."/>
            <person name="Stone S."/>
            <person name="Stubbs M."/>
            <person name="Talamas J."/>
            <person name="Tchuinga P."/>
            <person name="Tenzing P."/>
            <person name="Tesfaye S."/>
            <person name="Theodore J."/>
            <person name="Thoulutsang Y."/>
            <person name="Topham K."/>
            <person name="Towey S."/>
            <person name="Tsamla T."/>
            <person name="Tsomo N."/>
            <person name="Vallee D."/>
            <person name="Vassiliev H."/>
            <person name="Venkataraman V."/>
            <person name="Vinson J."/>
            <person name="Vo A."/>
            <person name="Wade C."/>
            <person name="Wang S."/>
            <person name="Wangchuk T."/>
            <person name="Wangdi T."/>
            <person name="Whittaker C."/>
            <person name="Wilkinson J."/>
            <person name="Wu Y."/>
            <person name="Wyman D."/>
            <person name="Yadav S."/>
            <person name="Yang S."/>
            <person name="Yang X."/>
            <person name="Yeager S."/>
            <person name="Yee E."/>
            <person name="Young G."/>
            <person name="Zainoun J."/>
            <person name="Zembeck L."/>
            <person name="Zimmer A."/>
            <person name="Zody M."/>
            <person name="Lander E."/>
        </authorList>
    </citation>
    <scope>NUCLEOTIDE SEQUENCE [LARGE SCALE GENOMIC DNA]</scope>
</reference>
<dbReference type="GO" id="GO:0003676">
    <property type="term" value="F:nucleic acid binding"/>
    <property type="evidence" value="ECO:0007669"/>
    <property type="project" value="InterPro"/>
</dbReference>
<name>H2YU95_CIOSA</name>
<dbReference type="HOGENOM" id="CLU_979886_0_0_1"/>
<evidence type="ECO:0000256" key="1">
    <source>
        <dbReference type="SAM" id="MobiDB-lite"/>
    </source>
</evidence>
<evidence type="ECO:0000313" key="4">
    <source>
        <dbReference type="Proteomes" id="UP000007875"/>
    </source>
</evidence>
<feature type="region of interest" description="Disordered" evidence="1">
    <location>
        <begin position="1"/>
        <end position="29"/>
    </location>
</feature>
<dbReference type="eggNOG" id="ENOG502RYYN">
    <property type="taxonomic scope" value="Eukaryota"/>
</dbReference>
<feature type="domain" description="C2H2-type" evidence="2">
    <location>
        <begin position="203"/>
        <end position="225"/>
    </location>
</feature>
<reference evidence="3" key="2">
    <citation type="submission" date="2025-08" db="UniProtKB">
        <authorList>
            <consortium name="Ensembl"/>
        </authorList>
    </citation>
    <scope>IDENTIFICATION</scope>
</reference>
<evidence type="ECO:0000313" key="3">
    <source>
        <dbReference type="Ensembl" id="ENSCSAVP00000008905.1"/>
    </source>
</evidence>
<feature type="compositionally biased region" description="Basic and acidic residues" evidence="1">
    <location>
        <begin position="148"/>
        <end position="179"/>
    </location>
</feature>
<dbReference type="SMART" id="SM00355">
    <property type="entry name" value="ZnF_C2H2"/>
    <property type="match status" value="2"/>
</dbReference>
<dbReference type="STRING" id="51511.ENSCSAVP00000008905"/>
<feature type="compositionally biased region" description="Polar residues" evidence="1">
    <location>
        <begin position="136"/>
        <end position="147"/>
    </location>
</feature>